<dbReference type="HOGENOM" id="CLU_142447_0_0_1"/>
<evidence type="ECO:0000313" key="3">
    <source>
        <dbReference type="EMBL" id="EFO97608.1"/>
    </source>
</evidence>
<gene>
    <name evidence="3" type="ORF">CRE_02785</name>
</gene>
<dbReference type="InterPro" id="IPR036179">
    <property type="entry name" value="Ig-like_dom_sf"/>
</dbReference>
<organism evidence="4">
    <name type="scientific">Caenorhabditis remanei</name>
    <name type="common">Caenorhabditis vulgaris</name>
    <dbReference type="NCBI Taxonomy" id="31234"/>
    <lineage>
        <taxon>Eukaryota</taxon>
        <taxon>Metazoa</taxon>
        <taxon>Ecdysozoa</taxon>
        <taxon>Nematoda</taxon>
        <taxon>Chromadorea</taxon>
        <taxon>Rhabditida</taxon>
        <taxon>Rhabditina</taxon>
        <taxon>Rhabditomorpha</taxon>
        <taxon>Rhabditoidea</taxon>
        <taxon>Rhabditidae</taxon>
        <taxon>Peloderinae</taxon>
        <taxon>Caenorhabditis</taxon>
    </lineage>
</organism>
<feature type="domain" description="Ig-like" evidence="2">
    <location>
        <begin position="28"/>
        <end position="120"/>
    </location>
</feature>
<dbReference type="InterPro" id="IPR007110">
    <property type="entry name" value="Ig-like_dom"/>
</dbReference>
<reference evidence="3" key="1">
    <citation type="submission" date="2007-07" db="EMBL/GenBank/DDBJ databases">
        <title>PCAP assembly of the Caenorhabditis remanei genome.</title>
        <authorList>
            <consortium name="The Caenorhabditis remanei Sequencing Consortium"/>
            <person name="Wilson R.K."/>
        </authorList>
    </citation>
    <scope>NUCLEOTIDE SEQUENCE [LARGE SCALE GENOMIC DNA]</scope>
    <source>
        <strain evidence="3">PB4641</strain>
    </source>
</reference>
<evidence type="ECO:0000313" key="4">
    <source>
        <dbReference type="Proteomes" id="UP000008281"/>
    </source>
</evidence>
<evidence type="ECO:0000259" key="2">
    <source>
        <dbReference type="PROSITE" id="PS50835"/>
    </source>
</evidence>
<dbReference type="Proteomes" id="UP000008281">
    <property type="component" value="Unassembled WGS sequence"/>
</dbReference>
<feature type="signal peptide" evidence="1">
    <location>
        <begin position="1"/>
        <end position="21"/>
    </location>
</feature>
<protein>
    <recommendedName>
        <fullName evidence="2">Ig-like domain-containing protein</fullName>
    </recommendedName>
</protein>
<name>E3NVA3_CAERE</name>
<feature type="chain" id="PRO_5003179094" description="Ig-like domain-containing protein" evidence="1">
    <location>
        <begin position="22"/>
        <end position="146"/>
    </location>
</feature>
<dbReference type="STRING" id="31234.E3NVA3"/>
<proteinExistence type="predicted"/>
<keyword evidence="4" id="KW-1185">Reference proteome</keyword>
<dbReference type="PROSITE" id="PS50835">
    <property type="entry name" value="IG_LIKE"/>
    <property type="match status" value="1"/>
</dbReference>
<evidence type="ECO:0000256" key="1">
    <source>
        <dbReference type="SAM" id="SignalP"/>
    </source>
</evidence>
<dbReference type="SUPFAM" id="SSF48726">
    <property type="entry name" value="Immunoglobulin"/>
    <property type="match status" value="1"/>
</dbReference>
<dbReference type="EMBL" id="DS270868">
    <property type="protein sequence ID" value="EFO97608.1"/>
    <property type="molecule type" value="Genomic_DNA"/>
</dbReference>
<dbReference type="AlphaFoldDB" id="E3NVA3"/>
<accession>E3NVA3</accession>
<dbReference type="InParanoid" id="E3NVA3"/>
<keyword evidence="1" id="KW-0732">Signal</keyword>
<dbReference type="eggNOG" id="KOG3510">
    <property type="taxonomic scope" value="Eukaryota"/>
</dbReference>
<sequence>MRFRFLLLLCTTSVLWSVASTQLVLGKPPIFQDGGSVEQKVAVEGEYFNYFNSSFVSFPGEIIRLKCEDAELAEQYEWRVNDASGELIATTRFAEVTVSRANDNQKYRCVARNTVGAAISPPSMVRSKCKSFCFFLIISAFLSLVS</sequence>